<evidence type="ECO:0000256" key="2">
    <source>
        <dbReference type="SAM" id="MobiDB-lite"/>
    </source>
</evidence>
<dbReference type="AlphaFoldDB" id="A0AAV7L3I2"/>
<dbReference type="PANTHER" id="PTHR22972">
    <property type="entry name" value="SERINE/THREONINE PROTEIN KINASE"/>
    <property type="match status" value="1"/>
</dbReference>
<feature type="region of interest" description="Disordered" evidence="2">
    <location>
        <begin position="74"/>
        <end position="93"/>
    </location>
</feature>
<dbReference type="SMART" id="SM00220">
    <property type="entry name" value="S_TKc"/>
    <property type="match status" value="1"/>
</dbReference>
<dbReference type="GO" id="GO:0004672">
    <property type="term" value="F:protein kinase activity"/>
    <property type="evidence" value="ECO:0007669"/>
    <property type="project" value="InterPro"/>
</dbReference>
<name>A0AAV7L3I2_PLEWA</name>
<dbReference type="PANTHER" id="PTHR22972:SF6">
    <property type="entry name" value="PROTEIN PEAK3"/>
    <property type="match status" value="1"/>
</dbReference>
<feature type="domain" description="Protein kinase" evidence="3">
    <location>
        <begin position="239"/>
        <end position="543"/>
    </location>
</feature>
<dbReference type="Gene3D" id="1.10.510.10">
    <property type="entry name" value="Transferase(Phosphotransferase) domain 1"/>
    <property type="match status" value="1"/>
</dbReference>
<dbReference type="InterPro" id="IPR051511">
    <property type="entry name" value="MitoQC_Scaffold_Kinases"/>
</dbReference>
<dbReference type="GO" id="GO:0005925">
    <property type="term" value="C:focal adhesion"/>
    <property type="evidence" value="ECO:0007669"/>
    <property type="project" value="TreeGrafter"/>
</dbReference>
<protein>
    <recommendedName>
        <fullName evidence="3">Protein kinase domain-containing protein</fullName>
    </recommendedName>
</protein>
<evidence type="ECO:0000313" key="5">
    <source>
        <dbReference type="Proteomes" id="UP001066276"/>
    </source>
</evidence>
<dbReference type="PROSITE" id="PS50011">
    <property type="entry name" value="PROTEIN_KINASE_DOM"/>
    <property type="match status" value="1"/>
</dbReference>
<feature type="compositionally biased region" description="Polar residues" evidence="2">
    <location>
        <begin position="1"/>
        <end position="18"/>
    </location>
</feature>
<dbReference type="GO" id="GO:0015629">
    <property type="term" value="C:actin cytoskeleton"/>
    <property type="evidence" value="ECO:0007669"/>
    <property type="project" value="TreeGrafter"/>
</dbReference>
<feature type="region of interest" description="Disordered" evidence="2">
    <location>
        <begin position="119"/>
        <end position="166"/>
    </location>
</feature>
<comment type="caution">
    <text evidence="4">The sequence shown here is derived from an EMBL/GenBank/DDBJ whole genome shotgun (WGS) entry which is preliminary data.</text>
</comment>
<dbReference type="InterPro" id="IPR000719">
    <property type="entry name" value="Prot_kinase_dom"/>
</dbReference>
<dbReference type="EMBL" id="JANPWB010000016">
    <property type="protein sequence ID" value="KAJ1084992.1"/>
    <property type="molecule type" value="Genomic_DNA"/>
</dbReference>
<gene>
    <name evidence="4" type="ORF">NDU88_005129</name>
</gene>
<dbReference type="Proteomes" id="UP001066276">
    <property type="component" value="Chromosome 12"/>
</dbReference>
<evidence type="ECO:0000259" key="3">
    <source>
        <dbReference type="PROSITE" id="PS50011"/>
    </source>
</evidence>
<sequence length="616" mass="68259">MDPKTSGSQEDSSGQTLTIHEETSAPASEGGDRLPCAQAGSTHRSANDTGDGYSLVLPSKASCGLPPPLCSTGNCSSRNQQRPPPLPPKQLVRTRSLPIVKPCCHQMWATQYPGASFSSQHHTGLAGGHNPPSSPRCREKASLGRNQRTPKWHSMDEDTRTSSPDTTLDLERLSFTTPDEDLSTFFKDLTNGEEVHDKLRIHHRMSLCRFTASLQEMLTSADDMLKSVVAWSDYRFLDSEPCCEAGDAWYFPVCLASDPRNILAVKVHKFDDKSSSSLLEPVGLSLQKTISPHFNIQAVSDCLSGDSSVETLLPPDQNGFGSAVHWSISNCAPCHSQVALTPQVPSKTLARFLIEYQEVHISEPDDYERLACLLLLQLCNGLEHLKLQGITHCNLCPENLLIVEDTVNQRGPYNLPGKMNLPRLVISNFSKAKRTSLSISPPNKASSSSQARLAPELLSTIQYKKVDEFQLGILIYEILHQENPFQDSSQTLGEDYSTADLPSIPNLSLYSQGLQRLAALLLHADPRGRMSVTQAKTILQVLLWGPRRELFRQQSLGPVLLQNWIEIKQALLIMRFAEKSVNGEVARTTEEWLCCQYFTQTTDHALLYAARILYVL</sequence>
<organism evidence="4 5">
    <name type="scientific">Pleurodeles waltl</name>
    <name type="common">Iberian ribbed newt</name>
    <dbReference type="NCBI Taxonomy" id="8319"/>
    <lineage>
        <taxon>Eukaryota</taxon>
        <taxon>Metazoa</taxon>
        <taxon>Chordata</taxon>
        <taxon>Craniata</taxon>
        <taxon>Vertebrata</taxon>
        <taxon>Euteleostomi</taxon>
        <taxon>Amphibia</taxon>
        <taxon>Batrachia</taxon>
        <taxon>Caudata</taxon>
        <taxon>Salamandroidea</taxon>
        <taxon>Salamandridae</taxon>
        <taxon>Pleurodelinae</taxon>
        <taxon>Pleurodeles</taxon>
    </lineage>
</organism>
<feature type="compositionally biased region" description="Polar residues" evidence="2">
    <location>
        <begin position="39"/>
        <end position="48"/>
    </location>
</feature>
<evidence type="ECO:0000256" key="1">
    <source>
        <dbReference type="ARBA" id="ARBA00038349"/>
    </source>
</evidence>
<feature type="region of interest" description="Disordered" evidence="2">
    <location>
        <begin position="1"/>
        <end position="53"/>
    </location>
</feature>
<dbReference type="GO" id="GO:0005524">
    <property type="term" value="F:ATP binding"/>
    <property type="evidence" value="ECO:0007669"/>
    <property type="project" value="InterPro"/>
</dbReference>
<proteinExistence type="inferred from homology"/>
<keyword evidence="5" id="KW-1185">Reference proteome</keyword>
<dbReference type="SUPFAM" id="SSF56112">
    <property type="entry name" value="Protein kinase-like (PK-like)"/>
    <property type="match status" value="1"/>
</dbReference>
<reference evidence="4" key="1">
    <citation type="journal article" date="2022" name="bioRxiv">
        <title>Sequencing and chromosome-scale assembly of the giantPleurodeles waltlgenome.</title>
        <authorList>
            <person name="Brown T."/>
            <person name="Elewa A."/>
            <person name="Iarovenko S."/>
            <person name="Subramanian E."/>
            <person name="Araus A.J."/>
            <person name="Petzold A."/>
            <person name="Susuki M."/>
            <person name="Suzuki K.-i.T."/>
            <person name="Hayashi T."/>
            <person name="Toyoda A."/>
            <person name="Oliveira C."/>
            <person name="Osipova E."/>
            <person name="Leigh N.D."/>
            <person name="Simon A."/>
            <person name="Yun M.H."/>
        </authorList>
    </citation>
    <scope>NUCLEOTIDE SEQUENCE</scope>
    <source>
        <strain evidence="4">20211129_DDA</strain>
        <tissue evidence="4">Liver</tissue>
    </source>
</reference>
<accession>A0AAV7L3I2</accession>
<dbReference type="InterPro" id="IPR011009">
    <property type="entry name" value="Kinase-like_dom_sf"/>
</dbReference>
<evidence type="ECO:0000313" key="4">
    <source>
        <dbReference type="EMBL" id="KAJ1084992.1"/>
    </source>
</evidence>
<comment type="similarity">
    <text evidence="1">Belongs to the protein kinase superfamily.</text>
</comment>
<dbReference type="Pfam" id="PF00069">
    <property type="entry name" value="Pkinase"/>
    <property type="match status" value="1"/>
</dbReference>